<proteinExistence type="predicted"/>
<evidence type="ECO:0000256" key="1">
    <source>
        <dbReference type="SAM" id="MobiDB-lite"/>
    </source>
</evidence>
<sequence>MALFGKKTQPTPVQTPREPEKVAPENSYLGRELIIDRDQAIIGYELFFRPGTTLKAKRINERNAVLAQIAKRLAEDPKAEVTYPDEITDANLRDDDGNEVKEVTLSEMLYALKTKGVAQSLGQHLGFIKIHPHQLGDELRGIPAVKFPLQLDLAEILEAIQKEASEDEDLEDSKKDVKNPDASDEPKVPEIIEKLEKLANIGYKFVLTGLTEVFDGLEDILPKFRYVKLDIHQVENAASLIEFCKATPLPRDTKSSAKKGAKTGDDGAVMKMIATHVESPEDFYKARDLGFDAYEGFYFIKPDPELSLHRGDDYRKILKLLTLLLSSPELHELVDEIELNPVVAKHLMVIAEVDAGRKRAKPENIRDAAVISGVKRITRWTQLLLYADSKAKVSLESTPLLQLVCVRAFFMELASGKLPAGAGLGSSDLAFLVGGLSLIDNLFDESSRDILSKFNLPGVVVDAIADRSGVLGGLLTLAEAAEIGDLQKCQQLCSGELGLLTLDDVAQDSLLAIKTFVAQTQLAPDEDVWEQAEAPVDE</sequence>
<organism evidence="3 4">
    <name type="scientific">Polynucleobacter meluiroseus</name>
    <dbReference type="NCBI Taxonomy" id="1938814"/>
    <lineage>
        <taxon>Bacteria</taxon>
        <taxon>Pseudomonadati</taxon>
        <taxon>Pseudomonadota</taxon>
        <taxon>Betaproteobacteria</taxon>
        <taxon>Burkholderiales</taxon>
        <taxon>Burkholderiaceae</taxon>
        <taxon>Polynucleobacter</taxon>
    </lineage>
</organism>
<evidence type="ECO:0000313" key="3">
    <source>
        <dbReference type="EMBL" id="SNX28331.1"/>
    </source>
</evidence>
<reference evidence="4" key="1">
    <citation type="submission" date="2017-08" db="EMBL/GenBank/DDBJ databases">
        <authorList>
            <person name="Varghese N."/>
            <person name="Submissions S."/>
        </authorList>
    </citation>
    <scope>NUCLEOTIDE SEQUENCE [LARGE SCALE GENOMIC DNA]</scope>
    <source>
        <strain evidence="4">AP-Melu-1000-B4</strain>
    </source>
</reference>
<dbReference type="RefSeq" id="WP_096672448.1">
    <property type="nucleotide sequence ID" value="NZ_OANS01000002.1"/>
</dbReference>
<evidence type="ECO:0000313" key="4">
    <source>
        <dbReference type="Proteomes" id="UP000218069"/>
    </source>
</evidence>
<name>A0A240E1E9_9BURK</name>
<dbReference type="SUPFAM" id="SSF109604">
    <property type="entry name" value="HD-domain/PDEase-like"/>
    <property type="match status" value="1"/>
</dbReference>
<dbReference type="PROSITE" id="PS51833">
    <property type="entry name" value="HDOD"/>
    <property type="match status" value="1"/>
</dbReference>
<feature type="compositionally biased region" description="Basic and acidic residues" evidence="1">
    <location>
        <begin position="172"/>
        <end position="186"/>
    </location>
</feature>
<dbReference type="Gene3D" id="3.20.20.450">
    <property type="entry name" value="EAL domain"/>
    <property type="match status" value="1"/>
</dbReference>
<feature type="domain" description="HDOD" evidence="2">
    <location>
        <begin position="307"/>
        <end position="502"/>
    </location>
</feature>
<keyword evidence="4" id="KW-1185">Reference proteome</keyword>
<feature type="region of interest" description="Disordered" evidence="1">
    <location>
        <begin position="1"/>
        <end position="24"/>
    </location>
</feature>
<dbReference type="SUPFAM" id="SSF141868">
    <property type="entry name" value="EAL domain-like"/>
    <property type="match status" value="1"/>
</dbReference>
<dbReference type="OrthoDB" id="9804751at2"/>
<dbReference type="AlphaFoldDB" id="A0A240E1E9"/>
<accession>A0A240E1E9</accession>
<feature type="region of interest" description="Disordered" evidence="1">
    <location>
        <begin position="164"/>
        <end position="186"/>
    </location>
</feature>
<evidence type="ECO:0000259" key="2">
    <source>
        <dbReference type="PROSITE" id="PS51833"/>
    </source>
</evidence>
<dbReference type="Proteomes" id="UP000218069">
    <property type="component" value="Unassembled WGS sequence"/>
</dbReference>
<dbReference type="InterPro" id="IPR035919">
    <property type="entry name" value="EAL_sf"/>
</dbReference>
<dbReference type="EMBL" id="OANS01000002">
    <property type="protein sequence ID" value="SNX28331.1"/>
    <property type="molecule type" value="Genomic_DNA"/>
</dbReference>
<dbReference type="InterPro" id="IPR013976">
    <property type="entry name" value="HDOD"/>
</dbReference>
<protein>
    <submittedName>
        <fullName evidence="3">C-di-GMP-related signal transduction protein, contains EAL and HDOD domains</fullName>
    </submittedName>
</protein>
<gene>
    <name evidence="3" type="ORF">SAMN06295945_0659</name>
</gene>